<organism evidence="2 3">
    <name type="scientific">Qipengyuania flava</name>
    <dbReference type="NCBI Taxonomy" id="192812"/>
    <lineage>
        <taxon>Bacteria</taxon>
        <taxon>Pseudomonadati</taxon>
        <taxon>Pseudomonadota</taxon>
        <taxon>Alphaproteobacteria</taxon>
        <taxon>Sphingomonadales</taxon>
        <taxon>Erythrobacteraceae</taxon>
        <taxon>Qipengyuania</taxon>
    </lineage>
</organism>
<keyword evidence="3" id="KW-1185">Reference proteome</keyword>
<protein>
    <submittedName>
        <fullName evidence="2">Uncharacterized protein</fullName>
    </submittedName>
</protein>
<proteinExistence type="predicted"/>
<accession>A0A3T1CHL4</accession>
<evidence type="ECO:0000313" key="2">
    <source>
        <dbReference type="EMBL" id="BBI20471.1"/>
    </source>
</evidence>
<evidence type="ECO:0000256" key="1">
    <source>
        <dbReference type="SAM" id="Phobius"/>
    </source>
</evidence>
<dbReference type="Proteomes" id="UP000290057">
    <property type="component" value="Chromosome"/>
</dbReference>
<feature type="transmembrane region" description="Helical" evidence="1">
    <location>
        <begin position="42"/>
        <end position="64"/>
    </location>
</feature>
<dbReference type="EMBL" id="AP019389">
    <property type="protein sequence ID" value="BBI20471.1"/>
    <property type="molecule type" value="Genomic_DNA"/>
</dbReference>
<name>A0A3T1CHL4_9SPHN</name>
<dbReference type="AlphaFoldDB" id="A0A3T1CHL4"/>
<keyword evidence="1" id="KW-0472">Membrane</keyword>
<gene>
    <name evidence="2" type="ORF">EKJ_13180</name>
</gene>
<evidence type="ECO:0000313" key="3">
    <source>
        <dbReference type="Proteomes" id="UP000290057"/>
    </source>
</evidence>
<keyword evidence="1" id="KW-0812">Transmembrane</keyword>
<keyword evidence="1" id="KW-1133">Transmembrane helix</keyword>
<reference evidence="2 3" key="1">
    <citation type="submission" date="2019-01" db="EMBL/GenBank/DDBJ databases">
        <title>Complete genome sequence of Erythrobacter flavus KJ5.</title>
        <authorList>
            <person name="Kanesaki Y."/>
            <person name="Brotosudarmo T."/>
            <person name="Moriuchi R."/>
            <person name="Awai K."/>
        </authorList>
    </citation>
    <scope>NUCLEOTIDE SEQUENCE [LARGE SCALE GENOMIC DNA]</scope>
    <source>
        <strain evidence="2 3">KJ5</strain>
    </source>
</reference>
<sequence>MSAGAAQICAVVAATVLAVDLNRPAFASSAAEFTRILLAHTLARFAALALALLAGIPTIAAIALRAFLSIARLGFGGIGEGNEGHRSCKCPKRAALHQLGQCHGAYPLVSVLSRSTTRGLSMYRFVTDRPDPKLNRFLRLWFM</sequence>